<evidence type="ECO:0000313" key="1">
    <source>
        <dbReference type="EMBL" id="CAD8065408.1"/>
    </source>
</evidence>
<comment type="caution">
    <text evidence="1">The sequence shown here is derived from an EMBL/GenBank/DDBJ whole genome shotgun (WGS) entry which is preliminary data.</text>
</comment>
<evidence type="ECO:0000313" key="2">
    <source>
        <dbReference type="Proteomes" id="UP000692954"/>
    </source>
</evidence>
<gene>
    <name evidence="1" type="ORF">PSON_ATCC_30995.1.T0200192</name>
</gene>
<proteinExistence type="predicted"/>
<reference evidence="1" key="1">
    <citation type="submission" date="2021-01" db="EMBL/GenBank/DDBJ databases">
        <authorList>
            <consortium name="Genoscope - CEA"/>
            <person name="William W."/>
        </authorList>
    </citation>
    <scope>NUCLEOTIDE SEQUENCE</scope>
</reference>
<protein>
    <submittedName>
        <fullName evidence="1">Uncharacterized protein</fullName>
    </submittedName>
</protein>
<dbReference type="Proteomes" id="UP000692954">
    <property type="component" value="Unassembled WGS sequence"/>
</dbReference>
<keyword evidence="2" id="KW-1185">Reference proteome</keyword>
<accession>A0A8S1LBS1</accession>
<name>A0A8S1LBS1_9CILI</name>
<sequence length="46" mass="5703">MIKQIKIVIIKPTRINFKSYKMKRLKKLLIMKFEEERLILMIKQLL</sequence>
<organism evidence="1 2">
    <name type="scientific">Paramecium sonneborni</name>
    <dbReference type="NCBI Taxonomy" id="65129"/>
    <lineage>
        <taxon>Eukaryota</taxon>
        <taxon>Sar</taxon>
        <taxon>Alveolata</taxon>
        <taxon>Ciliophora</taxon>
        <taxon>Intramacronucleata</taxon>
        <taxon>Oligohymenophorea</taxon>
        <taxon>Peniculida</taxon>
        <taxon>Parameciidae</taxon>
        <taxon>Paramecium</taxon>
    </lineage>
</organism>
<dbReference type="AlphaFoldDB" id="A0A8S1LBS1"/>
<dbReference type="EMBL" id="CAJJDN010000020">
    <property type="protein sequence ID" value="CAD8065408.1"/>
    <property type="molecule type" value="Genomic_DNA"/>
</dbReference>